<evidence type="ECO:0000313" key="13">
    <source>
        <dbReference type="EMBL" id="TKC19993.1"/>
    </source>
</evidence>
<dbReference type="AlphaFoldDB" id="A0A4U1DDB9"/>
<evidence type="ECO:0000256" key="2">
    <source>
        <dbReference type="ARBA" id="ARBA00005189"/>
    </source>
</evidence>
<accession>A0A4U1DDB9</accession>
<keyword evidence="9 13" id="KW-0456">Lyase</keyword>
<gene>
    <name evidence="13" type="ORF">FA727_10795</name>
</gene>
<dbReference type="InterPro" id="IPR003817">
    <property type="entry name" value="PS_Dcarbxylase"/>
</dbReference>
<dbReference type="PANTHER" id="PTHR10067">
    <property type="entry name" value="PHOSPHATIDYLSERINE DECARBOXYLASE"/>
    <property type="match status" value="1"/>
</dbReference>
<evidence type="ECO:0000256" key="9">
    <source>
        <dbReference type="ARBA" id="ARBA00023239"/>
    </source>
</evidence>
<organism evidence="13 14">
    <name type="scientific">Robertmurraya kyonggiensis</name>
    <dbReference type="NCBI Taxonomy" id="1037680"/>
    <lineage>
        <taxon>Bacteria</taxon>
        <taxon>Bacillati</taxon>
        <taxon>Bacillota</taxon>
        <taxon>Bacilli</taxon>
        <taxon>Bacillales</taxon>
        <taxon>Bacillaceae</taxon>
        <taxon>Robertmurraya</taxon>
    </lineage>
</organism>
<name>A0A4U1DDB9_9BACI</name>
<keyword evidence="10" id="KW-1208">Phospholipid metabolism</keyword>
<dbReference type="Proteomes" id="UP000307756">
    <property type="component" value="Unassembled WGS sequence"/>
</dbReference>
<dbReference type="Pfam" id="PF02666">
    <property type="entry name" value="PS_Dcarbxylase"/>
    <property type="match status" value="1"/>
</dbReference>
<reference evidence="13 14" key="1">
    <citation type="journal article" date="2011" name="J. Microbiol.">
        <title>Bacillus kyonggiensis sp. nov., isolated from soil of a lettuce field.</title>
        <authorList>
            <person name="Dong K."/>
            <person name="Lee S."/>
        </authorList>
    </citation>
    <scope>NUCLEOTIDE SEQUENCE [LARGE SCALE GENOMIC DNA]</scope>
    <source>
        <strain evidence="13 14">NB22</strain>
    </source>
</reference>
<evidence type="ECO:0000256" key="4">
    <source>
        <dbReference type="ARBA" id="ARBA00022516"/>
    </source>
</evidence>
<dbReference type="GO" id="GO:0004609">
    <property type="term" value="F:phosphatidylserine decarboxylase activity"/>
    <property type="evidence" value="ECO:0007669"/>
    <property type="project" value="UniProtKB-EC"/>
</dbReference>
<comment type="pathway">
    <text evidence="12">Phospholipid metabolism; phosphatidylethanolamine biosynthesis.</text>
</comment>
<keyword evidence="8" id="KW-0594">Phospholipid biosynthesis</keyword>
<evidence type="ECO:0000256" key="11">
    <source>
        <dbReference type="ARBA" id="ARBA00023317"/>
    </source>
</evidence>
<evidence type="ECO:0000256" key="1">
    <source>
        <dbReference type="ARBA" id="ARBA00001928"/>
    </source>
</evidence>
<keyword evidence="14" id="KW-1185">Reference proteome</keyword>
<keyword evidence="5" id="KW-0210">Decarboxylase</keyword>
<evidence type="ECO:0000256" key="6">
    <source>
        <dbReference type="ARBA" id="ARBA00023098"/>
    </source>
</evidence>
<keyword evidence="4" id="KW-0444">Lipid biosynthesis</keyword>
<dbReference type="InterPro" id="IPR033177">
    <property type="entry name" value="PSD-B"/>
</dbReference>
<dbReference type="NCBIfam" id="NF002853">
    <property type="entry name" value="PRK03140.1"/>
    <property type="match status" value="1"/>
</dbReference>
<dbReference type="EC" id="4.1.1.65" evidence="3"/>
<evidence type="ECO:0000256" key="12">
    <source>
        <dbReference type="ARBA" id="ARBA00024326"/>
    </source>
</evidence>
<dbReference type="UniPathway" id="UPA00558"/>
<comment type="pathway">
    <text evidence="2">Lipid metabolism.</text>
</comment>
<dbReference type="EMBL" id="SWBM01000001">
    <property type="protein sequence ID" value="TKC19993.1"/>
    <property type="molecule type" value="Genomic_DNA"/>
</dbReference>
<keyword evidence="6" id="KW-0443">Lipid metabolism</keyword>
<dbReference type="GO" id="GO:0006646">
    <property type="term" value="P:phosphatidylethanolamine biosynthetic process"/>
    <property type="evidence" value="ECO:0007669"/>
    <property type="project" value="UniProtKB-UniPathway"/>
</dbReference>
<comment type="caution">
    <text evidence="13">The sequence shown here is derived from an EMBL/GenBank/DDBJ whole genome shotgun (WGS) entry which is preliminary data.</text>
</comment>
<evidence type="ECO:0000313" key="14">
    <source>
        <dbReference type="Proteomes" id="UP000307756"/>
    </source>
</evidence>
<proteinExistence type="predicted"/>
<dbReference type="PANTHER" id="PTHR10067:SF6">
    <property type="entry name" value="PHOSPHATIDYLSERINE DECARBOXYLASE PROENZYME, MITOCHONDRIAL"/>
    <property type="match status" value="1"/>
</dbReference>
<evidence type="ECO:0000256" key="3">
    <source>
        <dbReference type="ARBA" id="ARBA00012243"/>
    </source>
</evidence>
<keyword evidence="7" id="KW-0865">Zymogen</keyword>
<comment type="cofactor">
    <cofactor evidence="1">
        <name>pyruvate</name>
        <dbReference type="ChEBI" id="CHEBI:15361"/>
    </cofactor>
</comment>
<dbReference type="NCBIfam" id="TIGR00163">
    <property type="entry name" value="PS_decarb"/>
    <property type="match status" value="1"/>
</dbReference>
<evidence type="ECO:0000256" key="10">
    <source>
        <dbReference type="ARBA" id="ARBA00023264"/>
    </source>
</evidence>
<dbReference type="OrthoDB" id="9802030at2"/>
<evidence type="ECO:0000256" key="7">
    <source>
        <dbReference type="ARBA" id="ARBA00023145"/>
    </source>
</evidence>
<dbReference type="RefSeq" id="WP_136830886.1">
    <property type="nucleotide sequence ID" value="NZ_SWBM01000001.1"/>
</dbReference>
<keyword evidence="11" id="KW-0670">Pyruvate</keyword>
<protein>
    <recommendedName>
        <fullName evidence="3">phosphatidylserine decarboxylase</fullName>
        <ecNumber evidence="3">4.1.1.65</ecNumber>
    </recommendedName>
</protein>
<sequence>MIQTLYRTLIELTNGKWSSVLLSKFAQSKASRFLVPSFAKVYKINLDEMASPIHEFPTLHDFFIRKLHINAREIDKAENSVVSPVDAVLEDIGEINAELALNVKGKPYSLLDMFGSEEKAQQYEKGMYILLYLSPSHYHRIHSPLSGKIVRTWTLGNKSYPVNRYGLKYGRDTISKNFRKITEVQHENGVAAIVKVGAMFVNSIETIHNGERIEKGEEMAYFTFGSTVILLFSKNSFEPLNFATPKEMKVGEPLGYTTNIPS</sequence>
<evidence type="ECO:0000256" key="5">
    <source>
        <dbReference type="ARBA" id="ARBA00022793"/>
    </source>
</evidence>
<evidence type="ECO:0000256" key="8">
    <source>
        <dbReference type="ARBA" id="ARBA00023209"/>
    </source>
</evidence>